<dbReference type="Proteomes" id="UP000218023">
    <property type="component" value="Unassembled WGS sequence"/>
</dbReference>
<dbReference type="InterPro" id="IPR001915">
    <property type="entry name" value="Peptidase_M48"/>
</dbReference>
<dbReference type="Pfam" id="PF01435">
    <property type="entry name" value="Peptidase_M48"/>
    <property type="match status" value="1"/>
</dbReference>
<dbReference type="PANTHER" id="PTHR43221">
    <property type="entry name" value="PROTEASE HTPX"/>
    <property type="match status" value="1"/>
</dbReference>
<evidence type="ECO:0000256" key="7">
    <source>
        <dbReference type="ARBA" id="ARBA00022833"/>
    </source>
</evidence>
<gene>
    <name evidence="15" type="ORF">CK240_16480</name>
</gene>
<evidence type="ECO:0000256" key="8">
    <source>
        <dbReference type="ARBA" id="ARBA00022989"/>
    </source>
</evidence>
<evidence type="ECO:0000256" key="9">
    <source>
        <dbReference type="ARBA" id="ARBA00023049"/>
    </source>
</evidence>
<keyword evidence="10 13" id="KW-0472">Membrane</keyword>
<comment type="subcellular location">
    <subcellularLocation>
        <location evidence="1">Cell membrane</location>
        <topology evidence="1">Multi-pass membrane protein</topology>
    </subcellularLocation>
</comment>
<organism evidence="15 16">
    <name type="scientific">Paracoccus salipaludis</name>
    <dbReference type="NCBI Taxonomy" id="2032623"/>
    <lineage>
        <taxon>Bacteria</taxon>
        <taxon>Pseudomonadati</taxon>
        <taxon>Pseudomonadota</taxon>
        <taxon>Alphaproteobacteria</taxon>
        <taxon>Rhodobacterales</taxon>
        <taxon>Paracoccaceae</taxon>
        <taxon>Paracoccus</taxon>
    </lineage>
</organism>
<evidence type="ECO:0000256" key="3">
    <source>
        <dbReference type="ARBA" id="ARBA00022670"/>
    </source>
</evidence>
<dbReference type="GO" id="GO:0005886">
    <property type="term" value="C:plasma membrane"/>
    <property type="evidence" value="ECO:0007669"/>
    <property type="project" value="UniProtKB-SubCell"/>
</dbReference>
<evidence type="ECO:0000256" key="12">
    <source>
        <dbReference type="SAM" id="MobiDB-lite"/>
    </source>
</evidence>
<dbReference type="EMBL" id="NSJZ01000032">
    <property type="protein sequence ID" value="PAU95441.1"/>
    <property type="molecule type" value="Genomic_DNA"/>
</dbReference>
<reference evidence="15 16" key="1">
    <citation type="submission" date="2017-09" db="EMBL/GenBank/DDBJ databases">
        <title>Paracoccus alkalisoli sp. nov., isolated from saline alkaline soil.</title>
        <authorList>
            <person name="Dong X."/>
            <person name="Zhang G."/>
        </authorList>
    </citation>
    <scope>NUCLEOTIDE SEQUENCE [LARGE SCALE GENOMIC DNA]</scope>
    <source>
        <strain evidence="15 16">WN007</strain>
    </source>
</reference>
<dbReference type="PANTHER" id="PTHR43221:SF1">
    <property type="entry name" value="PROTEASE HTPX"/>
    <property type="match status" value="1"/>
</dbReference>
<protein>
    <recommendedName>
        <fullName evidence="14">Peptidase M48 domain-containing protein</fullName>
    </recommendedName>
</protein>
<evidence type="ECO:0000256" key="4">
    <source>
        <dbReference type="ARBA" id="ARBA00022692"/>
    </source>
</evidence>
<evidence type="ECO:0000256" key="11">
    <source>
        <dbReference type="RuleBase" id="RU003983"/>
    </source>
</evidence>
<evidence type="ECO:0000313" key="16">
    <source>
        <dbReference type="Proteomes" id="UP000218023"/>
    </source>
</evidence>
<keyword evidence="6 11" id="KW-0378">Hydrolase</keyword>
<dbReference type="GO" id="GO:0004222">
    <property type="term" value="F:metalloendopeptidase activity"/>
    <property type="evidence" value="ECO:0007669"/>
    <property type="project" value="InterPro"/>
</dbReference>
<keyword evidence="2" id="KW-1003">Cell membrane</keyword>
<feature type="region of interest" description="Disordered" evidence="12">
    <location>
        <begin position="165"/>
        <end position="189"/>
    </location>
</feature>
<keyword evidence="5" id="KW-0479">Metal-binding</keyword>
<evidence type="ECO:0000313" key="15">
    <source>
        <dbReference type="EMBL" id="PAU95441.1"/>
    </source>
</evidence>
<dbReference type="OrthoDB" id="15218at2"/>
<dbReference type="Gene3D" id="3.30.2010.10">
    <property type="entry name" value="Metalloproteases ('zincins'), catalytic domain"/>
    <property type="match status" value="1"/>
</dbReference>
<evidence type="ECO:0000256" key="6">
    <source>
        <dbReference type="ARBA" id="ARBA00022801"/>
    </source>
</evidence>
<keyword evidence="3 11" id="KW-0645">Protease</keyword>
<keyword evidence="4 13" id="KW-0812">Transmembrane</keyword>
<dbReference type="RefSeq" id="WP_095641404.1">
    <property type="nucleotide sequence ID" value="NZ_NSJZ01000032.1"/>
</dbReference>
<evidence type="ECO:0000256" key="1">
    <source>
        <dbReference type="ARBA" id="ARBA00004651"/>
    </source>
</evidence>
<accession>A0A2A2GD12</accession>
<evidence type="ECO:0000256" key="5">
    <source>
        <dbReference type="ARBA" id="ARBA00022723"/>
    </source>
</evidence>
<comment type="similarity">
    <text evidence="11">Belongs to the peptidase M48 family.</text>
</comment>
<keyword evidence="16" id="KW-1185">Reference proteome</keyword>
<feature type="domain" description="Peptidase M48" evidence="14">
    <location>
        <begin position="72"/>
        <end position="158"/>
    </location>
</feature>
<proteinExistence type="inferred from homology"/>
<evidence type="ECO:0000256" key="13">
    <source>
        <dbReference type="SAM" id="Phobius"/>
    </source>
</evidence>
<dbReference type="AlphaFoldDB" id="A0A2A2GD12"/>
<dbReference type="GO" id="GO:0046872">
    <property type="term" value="F:metal ion binding"/>
    <property type="evidence" value="ECO:0007669"/>
    <property type="project" value="UniProtKB-KW"/>
</dbReference>
<feature type="transmembrane region" description="Helical" evidence="13">
    <location>
        <begin position="7"/>
        <end position="26"/>
    </location>
</feature>
<dbReference type="GO" id="GO:0006508">
    <property type="term" value="P:proteolysis"/>
    <property type="evidence" value="ECO:0007669"/>
    <property type="project" value="UniProtKB-KW"/>
</dbReference>
<keyword evidence="9 11" id="KW-0482">Metalloprotease</keyword>
<evidence type="ECO:0000256" key="10">
    <source>
        <dbReference type="ARBA" id="ARBA00023136"/>
    </source>
</evidence>
<dbReference type="InterPro" id="IPR050083">
    <property type="entry name" value="HtpX_protease"/>
</dbReference>
<evidence type="ECO:0000259" key="14">
    <source>
        <dbReference type="Pfam" id="PF01435"/>
    </source>
</evidence>
<keyword evidence="7 11" id="KW-0862">Zinc</keyword>
<comment type="caution">
    <text evidence="15">The sequence shown here is derived from an EMBL/GenBank/DDBJ whole genome shotgun (WGS) entry which is preliminary data.</text>
</comment>
<sequence length="246" mass="26048">MLNFVQSALLLGLMAAIAWIAVTAIVGPETGLLIALAMVGRLLFAPALPHRLLLSAYQAQQLTGRDVRGLVAALAELARRAGLQRAPALYQVPSRLPNAFALGSPEDSAICVTDGLLGLLDGRELAGVLAHEIGHIANRDLWIMSLADMMSRLVSLASWLGQQNGDLSEGRSSREGCLSGPSPPPLAPAKAFSRSGCGRIFPLFSRVMREGLLTGSRPEGRTRVLSGPIFSGPVNRRAFGEQLASH</sequence>
<name>A0A2A2GD12_9RHOB</name>
<comment type="cofactor">
    <cofactor evidence="11">
        <name>Zn(2+)</name>
        <dbReference type="ChEBI" id="CHEBI:29105"/>
    </cofactor>
    <text evidence="11">Binds 1 zinc ion per subunit.</text>
</comment>
<keyword evidence="8 13" id="KW-1133">Transmembrane helix</keyword>
<evidence type="ECO:0000256" key="2">
    <source>
        <dbReference type="ARBA" id="ARBA00022475"/>
    </source>
</evidence>